<keyword evidence="2" id="KW-1185">Reference proteome</keyword>
<evidence type="ECO:0000313" key="1">
    <source>
        <dbReference type="EMBL" id="QDU39515.1"/>
    </source>
</evidence>
<reference evidence="1 2" key="1">
    <citation type="submission" date="2019-02" db="EMBL/GenBank/DDBJ databases">
        <title>Deep-cultivation of Planctomycetes and their phenomic and genomic characterization uncovers novel biology.</title>
        <authorList>
            <person name="Wiegand S."/>
            <person name="Jogler M."/>
            <person name="Boedeker C."/>
            <person name="Pinto D."/>
            <person name="Vollmers J."/>
            <person name="Rivas-Marin E."/>
            <person name="Kohn T."/>
            <person name="Peeters S.H."/>
            <person name="Heuer A."/>
            <person name="Rast P."/>
            <person name="Oberbeckmann S."/>
            <person name="Bunk B."/>
            <person name="Jeske O."/>
            <person name="Meyerdierks A."/>
            <person name="Storesund J.E."/>
            <person name="Kallscheuer N."/>
            <person name="Luecker S."/>
            <person name="Lage O.M."/>
            <person name="Pohl T."/>
            <person name="Merkel B.J."/>
            <person name="Hornburger P."/>
            <person name="Mueller R.-W."/>
            <person name="Bruemmer F."/>
            <person name="Labrenz M."/>
            <person name="Spormann A.M."/>
            <person name="Op den Camp H."/>
            <person name="Overmann J."/>
            <person name="Amann R."/>
            <person name="Jetten M.S.M."/>
            <person name="Mascher T."/>
            <person name="Medema M.H."/>
            <person name="Devos D.P."/>
            <person name="Kaster A.-K."/>
            <person name="Ovreas L."/>
            <person name="Rohde M."/>
            <person name="Galperin M.Y."/>
            <person name="Jogler C."/>
        </authorList>
    </citation>
    <scope>NUCLEOTIDE SEQUENCE [LARGE SCALE GENOMIC DNA]</scope>
    <source>
        <strain evidence="1 2">Mal4</strain>
    </source>
</reference>
<name>A0A517ZAJ5_9PLAN</name>
<evidence type="ECO:0000313" key="2">
    <source>
        <dbReference type="Proteomes" id="UP000320496"/>
    </source>
</evidence>
<organism evidence="1 2">
    <name type="scientific">Maioricimonas rarisocia</name>
    <dbReference type="NCBI Taxonomy" id="2528026"/>
    <lineage>
        <taxon>Bacteria</taxon>
        <taxon>Pseudomonadati</taxon>
        <taxon>Planctomycetota</taxon>
        <taxon>Planctomycetia</taxon>
        <taxon>Planctomycetales</taxon>
        <taxon>Planctomycetaceae</taxon>
        <taxon>Maioricimonas</taxon>
    </lineage>
</organism>
<dbReference type="AlphaFoldDB" id="A0A517ZAJ5"/>
<accession>A0A517ZAJ5</accession>
<dbReference type="Proteomes" id="UP000320496">
    <property type="component" value="Chromosome"/>
</dbReference>
<gene>
    <name evidence="1" type="ORF">Mal4_38600</name>
</gene>
<dbReference type="RefSeq" id="WP_145370692.1">
    <property type="nucleotide sequence ID" value="NZ_CP036275.1"/>
</dbReference>
<dbReference type="KEGG" id="mri:Mal4_38600"/>
<sequence length="456" mass="51098">MSSHQAEDVAAIRWDPQPAAAALVSGLLKEFLATSDWISHFAGRLRDETGTRIVDWVDHIVVADGNVTTRLEAAGFVLDQSNGGTLWRNDRGMFPPVVVRGGGPSQLFLKVESAADFLHANDLAGSSLIDGDPLAAVRRARVDVREGSECWVIARHGSRGFGPETIEPDRVNAVVRHAEALKLRQRHFETMQEGFEHARRLIARAIDDLGVARTCDLFFRAEREYWQSRNAAARIQKARQDRLGLGWANHDHHTYRSSREAFTDLVAVLEQLGFVCRERFYAGETAGWGAQVLEQPDCGIVIFADVDLAPDEVLEDFSHEPLAPWAELGTVGLWCRLHGEAFLEAGMHHLECQFDFDAARAQLRELGVETMQPFTDLPYLRQAFTRGEKWRVAPERIQRLLDEGLIPSESAEQFRRSGALGSHLEILQRDDGYKGFNQSGIDEIILKTDPRRESSD</sequence>
<dbReference type="EMBL" id="CP036275">
    <property type="protein sequence ID" value="QDU39515.1"/>
    <property type="molecule type" value="Genomic_DNA"/>
</dbReference>
<dbReference type="OrthoDB" id="212238at2"/>
<proteinExistence type="predicted"/>
<protein>
    <submittedName>
        <fullName evidence="1">Uncharacterized protein</fullName>
    </submittedName>
</protein>